<dbReference type="Proteomes" id="UP000646579">
    <property type="component" value="Unassembled WGS sequence"/>
</dbReference>
<dbReference type="RefSeq" id="WP_189424221.1">
    <property type="nucleotide sequence ID" value="NZ_BMZE01000001.1"/>
</dbReference>
<proteinExistence type="predicted"/>
<reference evidence="3" key="1">
    <citation type="journal article" date="2014" name="Int. J. Syst. Evol. Microbiol.">
        <title>Complete genome sequence of Corynebacterium casei LMG S-19264T (=DSM 44701T), isolated from a smear-ripened cheese.</title>
        <authorList>
            <consortium name="US DOE Joint Genome Institute (JGI-PGF)"/>
            <person name="Walter F."/>
            <person name="Albersmeier A."/>
            <person name="Kalinowski J."/>
            <person name="Ruckert C."/>
        </authorList>
    </citation>
    <scope>NUCLEOTIDE SEQUENCE</scope>
    <source>
        <strain evidence="3">KCTC 32437</strain>
    </source>
</reference>
<dbReference type="GO" id="GO:0031072">
    <property type="term" value="F:heat shock protein binding"/>
    <property type="evidence" value="ECO:0007669"/>
    <property type="project" value="TreeGrafter"/>
</dbReference>
<dbReference type="CDD" id="cd06257">
    <property type="entry name" value="DnaJ"/>
    <property type="match status" value="1"/>
</dbReference>
<gene>
    <name evidence="3" type="ORF">GCM10007989_11640</name>
</gene>
<evidence type="ECO:0000313" key="3">
    <source>
        <dbReference type="EMBL" id="GHA18057.1"/>
    </source>
</evidence>
<protein>
    <submittedName>
        <fullName evidence="3">Molecular chaperone DnaJ</fullName>
    </submittedName>
</protein>
<dbReference type="PROSITE" id="PS00636">
    <property type="entry name" value="DNAJ_1"/>
    <property type="match status" value="1"/>
</dbReference>
<evidence type="ECO:0000256" key="1">
    <source>
        <dbReference type="SAM" id="Coils"/>
    </source>
</evidence>
<dbReference type="InterPro" id="IPR018253">
    <property type="entry name" value="DnaJ_domain_CS"/>
</dbReference>
<comment type="caution">
    <text evidence="3">The sequence shown here is derived from an EMBL/GenBank/DDBJ whole genome shotgun (WGS) entry which is preliminary data.</text>
</comment>
<evidence type="ECO:0000259" key="2">
    <source>
        <dbReference type="PROSITE" id="PS50076"/>
    </source>
</evidence>
<name>A0A918VPV5_9HYPH</name>
<evidence type="ECO:0000313" key="4">
    <source>
        <dbReference type="Proteomes" id="UP000646579"/>
    </source>
</evidence>
<dbReference type="Pfam" id="PF00226">
    <property type="entry name" value="DnaJ"/>
    <property type="match status" value="1"/>
</dbReference>
<feature type="domain" description="J" evidence="2">
    <location>
        <begin position="5"/>
        <end position="66"/>
    </location>
</feature>
<dbReference type="SMART" id="SM00271">
    <property type="entry name" value="DnaJ"/>
    <property type="match status" value="1"/>
</dbReference>
<keyword evidence="1" id="KW-0175">Coiled coil</keyword>
<dbReference type="EMBL" id="BMZE01000001">
    <property type="protein sequence ID" value="GHA18057.1"/>
    <property type="molecule type" value="Genomic_DNA"/>
</dbReference>
<dbReference type="InterPro" id="IPR052594">
    <property type="entry name" value="J_domain-containing_protein"/>
</dbReference>
<dbReference type="PANTHER" id="PTHR44144">
    <property type="entry name" value="DNAJ HOMOLOG SUBFAMILY C MEMBER 9"/>
    <property type="match status" value="1"/>
</dbReference>
<dbReference type="Gene3D" id="1.10.287.110">
    <property type="entry name" value="DnaJ domain"/>
    <property type="match status" value="1"/>
</dbReference>
<accession>A0A918VPV5</accession>
<dbReference type="SUPFAM" id="SSF46565">
    <property type="entry name" value="Chaperone J-domain"/>
    <property type="match status" value="1"/>
</dbReference>
<organism evidence="3 4">
    <name type="scientific">Devosia pacifica</name>
    <dbReference type="NCBI Taxonomy" id="1335967"/>
    <lineage>
        <taxon>Bacteria</taxon>
        <taxon>Pseudomonadati</taxon>
        <taxon>Pseudomonadota</taxon>
        <taxon>Alphaproteobacteria</taxon>
        <taxon>Hyphomicrobiales</taxon>
        <taxon>Devosiaceae</taxon>
        <taxon>Devosia</taxon>
    </lineage>
</organism>
<dbReference type="PANTHER" id="PTHR44144:SF1">
    <property type="entry name" value="DNAJ HOMOLOG SUBFAMILY C MEMBER 9"/>
    <property type="match status" value="1"/>
</dbReference>
<dbReference type="GO" id="GO:0005737">
    <property type="term" value="C:cytoplasm"/>
    <property type="evidence" value="ECO:0007669"/>
    <property type="project" value="TreeGrafter"/>
</dbReference>
<feature type="coiled-coil region" evidence="1">
    <location>
        <begin position="119"/>
        <end position="174"/>
    </location>
</feature>
<dbReference type="PROSITE" id="PS50076">
    <property type="entry name" value="DNAJ_2"/>
    <property type="match status" value="1"/>
</dbReference>
<sequence>MTDFDPYRVLGLGADADAYAIKSAYRRAVQTAHPDRGGDPDAFIEIVRAFDILSDADARRLFDETGTVDPEAARSLRHDVAVVLADMFDAAVKTAVDTRLPLDGVDFIEMMTKAVRGHAREAEGHARRLEGEVEALATLKRRIRRQGEGSNMFADRLDEQIEAKAQEQLQLRRRVHIFEIAVIELGNYDTEVELISALETEQTT</sequence>
<reference evidence="3" key="2">
    <citation type="submission" date="2020-09" db="EMBL/GenBank/DDBJ databases">
        <authorList>
            <person name="Sun Q."/>
            <person name="Kim S."/>
        </authorList>
    </citation>
    <scope>NUCLEOTIDE SEQUENCE</scope>
    <source>
        <strain evidence="3">KCTC 32437</strain>
    </source>
</reference>
<keyword evidence="4" id="KW-1185">Reference proteome</keyword>
<dbReference type="AlphaFoldDB" id="A0A918VPV5"/>
<dbReference type="InterPro" id="IPR036869">
    <property type="entry name" value="J_dom_sf"/>
</dbReference>
<dbReference type="InterPro" id="IPR001623">
    <property type="entry name" value="DnaJ_domain"/>
</dbReference>